<reference evidence="3 4" key="1">
    <citation type="submission" date="2019-03" db="EMBL/GenBank/DDBJ databases">
        <title>Rhodosporidium diobovatum UCD-FST 08-225 genome sequencing, assembly, and annotation.</title>
        <authorList>
            <person name="Fakankun I.U."/>
            <person name="Fristensky B."/>
            <person name="Levin D.B."/>
        </authorList>
    </citation>
    <scope>NUCLEOTIDE SEQUENCE [LARGE SCALE GENOMIC DNA]</scope>
    <source>
        <strain evidence="3 4">UCD-FST 08-225</strain>
    </source>
</reference>
<comment type="caution">
    <text evidence="3">The sequence shown here is derived from an EMBL/GenBank/DDBJ whole genome shotgun (WGS) entry which is preliminary data.</text>
</comment>
<evidence type="ECO:0000256" key="1">
    <source>
        <dbReference type="SAM" id="Coils"/>
    </source>
</evidence>
<gene>
    <name evidence="3" type="ORF">DMC30DRAFT_444526</name>
</gene>
<name>A0A5C5G2D2_9BASI</name>
<keyword evidence="1" id="KW-0175">Coiled coil</keyword>
<accession>A0A5C5G2D2</accession>
<feature type="coiled-coil region" evidence="1">
    <location>
        <begin position="69"/>
        <end position="114"/>
    </location>
</feature>
<evidence type="ECO:0000313" key="3">
    <source>
        <dbReference type="EMBL" id="TNY23288.1"/>
    </source>
</evidence>
<evidence type="ECO:0000313" key="4">
    <source>
        <dbReference type="Proteomes" id="UP000311382"/>
    </source>
</evidence>
<keyword evidence="4" id="KW-1185">Reference proteome</keyword>
<feature type="region of interest" description="Disordered" evidence="2">
    <location>
        <begin position="265"/>
        <end position="304"/>
    </location>
</feature>
<sequence length="304" mass="33626">MSSAGAGPPFEHATDARTHLRIEIQRLEALRAEDVKHEILRRWDLVRASKAVAICSVQAEEDLLSRVGLQHLKERVRMSRAEAKQTLRNQHYLLTRLDEQLSAELQAMADLARKRGSAKRLLKHATGSGTDKREAKYAELQDKVRAVSHDIGNYAARCVLNKDLTEGFEALQASLGDTEPAPLYTEAEPAPAYAEQRSTVAGRFHIELPCSWGLEPGDEGDVILPPSNEGSASSELHMIHNTLRSSWVPHRHIWKADLLSPAEQKAMGMPGEAGTPQFSLSRYQPGQRAAAQRPSPPVFARVSL</sequence>
<dbReference type="EMBL" id="SOZI01000013">
    <property type="protein sequence ID" value="TNY23288.1"/>
    <property type="molecule type" value="Genomic_DNA"/>
</dbReference>
<evidence type="ECO:0000256" key="2">
    <source>
        <dbReference type="SAM" id="MobiDB-lite"/>
    </source>
</evidence>
<dbReference type="AlphaFoldDB" id="A0A5C5G2D2"/>
<proteinExistence type="predicted"/>
<dbReference type="Proteomes" id="UP000311382">
    <property type="component" value="Unassembled WGS sequence"/>
</dbReference>
<protein>
    <submittedName>
        <fullName evidence="3">Uncharacterized protein</fullName>
    </submittedName>
</protein>
<organism evidence="3 4">
    <name type="scientific">Rhodotorula diobovata</name>
    <dbReference type="NCBI Taxonomy" id="5288"/>
    <lineage>
        <taxon>Eukaryota</taxon>
        <taxon>Fungi</taxon>
        <taxon>Dikarya</taxon>
        <taxon>Basidiomycota</taxon>
        <taxon>Pucciniomycotina</taxon>
        <taxon>Microbotryomycetes</taxon>
        <taxon>Sporidiobolales</taxon>
        <taxon>Sporidiobolaceae</taxon>
        <taxon>Rhodotorula</taxon>
    </lineage>
</organism>